<dbReference type="Proteomes" id="UP001485043">
    <property type="component" value="Unassembled WGS sequence"/>
</dbReference>
<dbReference type="Pfam" id="PF01207">
    <property type="entry name" value="Dus"/>
    <property type="match status" value="1"/>
</dbReference>
<evidence type="ECO:0000259" key="15">
    <source>
        <dbReference type="Pfam" id="PF01207"/>
    </source>
</evidence>
<keyword evidence="3" id="KW-0288">FMN</keyword>
<feature type="domain" description="DUS-like FMN-binding" evidence="15">
    <location>
        <begin position="28"/>
        <end position="325"/>
    </location>
</feature>
<evidence type="ECO:0000313" key="17">
    <source>
        <dbReference type="Proteomes" id="UP001485043"/>
    </source>
</evidence>
<keyword evidence="17" id="KW-1185">Reference proteome</keyword>
<comment type="cofactor">
    <cofactor evidence="1">
        <name>FMN</name>
        <dbReference type="ChEBI" id="CHEBI:58210"/>
    </cofactor>
</comment>
<comment type="catalytic activity">
    <reaction evidence="12">
        <text>5,6-dihydrouridine(16) in tRNA + NAD(+) = uridine(16) in tRNA + NADH + H(+)</text>
        <dbReference type="Rhea" id="RHEA:53380"/>
        <dbReference type="Rhea" id="RHEA-COMP:13543"/>
        <dbReference type="Rhea" id="RHEA-COMP:13544"/>
        <dbReference type="ChEBI" id="CHEBI:15378"/>
        <dbReference type="ChEBI" id="CHEBI:57540"/>
        <dbReference type="ChEBI" id="CHEBI:57945"/>
        <dbReference type="ChEBI" id="CHEBI:65315"/>
        <dbReference type="ChEBI" id="CHEBI:74443"/>
        <dbReference type="EC" id="1.3.1.88"/>
    </reaction>
    <physiologicalReaction direction="right-to-left" evidence="12">
        <dbReference type="Rhea" id="RHEA:53382"/>
    </physiologicalReaction>
</comment>
<evidence type="ECO:0000256" key="12">
    <source>
        <dbReference type="ARBA" id="ARBA00048934"/>
    </source>
</evidence>
<dbReference type="InterPro" id="IPR035587">
    <property type="entry name" value="DUS-like_FMN-bd"/>
</dbReference>
<feature type="region of interest" description="Disordered" evidence="14">
    <location>
        <begin position="350"/>
        <end position="383"/>
    </location>
</feature>
<evidence type="ECO:0000256" key="10">
    <source>
        <dbReference type="ARBA" id="ARBA00047287"/>
    </source>
</evidence>
<keyword evidence="7" id="KW-0520">NAD</keyword>
<evidence type="ECO:0000256" key="8">
    <source>
        <dbReference type="ARBA" id="ARBA00038313"/>
    </source>
</evidence>
<dbReference type="InterPro" id="IPR018517">
    <property type="entry name" value="tRNA_hU_synthase_CS"/>
</dbReference>
<evidence type="ECO:0000256" key="7">
    <source>
        <dbReference type="ARBA" id="ARBA00023027"/>
    </source>
</evidence>
<reference evidence="16 17" key="1">
    <citation type="journal article" date="2024" name="Nat. Commun.">
        <title>Phylogenomics reveals the evolutionary origins of lichenization in chlorophyte algae.</title>
        <authorList>
            <person name="Puginier C."/>
            <person name="Libourel C."/>
            <person name="Otte J."/>
            <person name="Skaloud P."/>
            <person name="Haon M."/>
            <person name="Grisel S."/>
            <person name="Petersen M."/>
            <person name="Berrin J.G."/>
            <person name="Delaux P.M."/>
            <person name="Dal Grande F."/>
            <person name="Keller J."/>
        </authorList>
    </citation>
    <scope>NUCLEOTIDE SEQUENCE [LARGE SCALE GENOMIC DNA]</scope>
    <source>
        <strain evidence="16 17">SAG 2523</strain>
    </source>
</reference>
<dbReference type="CDD" id="cd02801">
    <property type="entry name" value="DUS_like_FMN"/>
    <property type="match status" value="1"/>
</dbReference>
<keyword evidence="5" id="KW-0521">NADP</keyword>
<dbReference type="PROSITE" id="PS01136">
    <property type="entry name" value="UPF0034"/>
    <property type="match status" value="1"/>
</dbReference>
<keyword evidence="6" id="KW-0560">Oxidoreductase</keyword>
<dbReference type="EC" id="1.3.1.88" evidence="9"/>
<comment type="catalytic activity">
    <reaction evidence="13">
        <text>5,6-dihydrouridine(17) in tRNA + NADP(+) = uridine(17) in tRNA + NADPH + H(+)</text>
        <dbReference type="Rhea" id="RHEA:53368"/>
        <dbReference type="Rhea" id="RHEA-COMP:13541"/>
        <dbReference type="Rhea" id="RHEA-COMP:13542"/>
        <dbReference type="ChEBI" id="CHEBI:15378"/>
        <dbReference type="ChEBI" id="CHEBI:57783"/>
        <dbReference type="ChEBI" id="CHEBI:58349"/>
        <dbReference type="ChEBI" id="CHEBI:65315"/>
        <dbReference type="ChEBI" id="CHEBI:74443"/>
        <dbReference type="EC" id="1.3.1.88"/>
    </reaction>
    <physiologicalReaction direction="right-to-left" evidence="13">
        <dbReference type="Rhea" id="RHEA:53370"/>
    </physiologicalReaction>
</comment>
<comment type="similarity">
    <text evidence="8">Belongs to the Dus family. Dus1 subfamily.</text>
</comment>
<dbReference type="InterPro" id="IPR013785">
    <property type="entry name" value="Aldolase_TIM"/>
</dbReference>
<evidence type="ECO:0000256" key="2">
    <source>
        <dbReference type="ARBA" id="ARBA00022630"/>
    </source>
</evidence>
<evidence type="ECO:0000256" key="1">
    <source>
        <dbReference type="ARBA" id="ARBA00001917"/>
    </source>
</evidence>
<name>A0AAW1SRM6_9CHLO</name>
<evidence type="ECO:0000256" key="6">
    <source>
        <dbReference type="ARBA" id="ARBA00023002"/>
    </source>
</evidence>
<gene>
    <name evidence="16" type="ORF">WJX84_005405</name>
</gene>
<evidence type="ECO:0000256" key="5">
    <source>
        <dbReference type="ARBA" id="ARBA00022857"/>
    </source>
</evidence>
<dbReference type="SUPFAM" id="SSF51395">
    <property type="entry name" value="FMN-linked oxidoreductases"/>
    <property type="match status" value="1"/>
</dbReference>
<evidence type="ECO:0000256" key="9">
    <source>
        <dbReference type="ARBA" id="ARBA00038890"/>
    </source>
</evidence>
<dbReference type="AlphaFoldDB" id="A0AAW1SRM6"/>
<accession>A0AAW1SRM6</accession>
<evidence type="ECO:0000256" key="4">
    <source>
        <dbReference type="ARBA" id="ARBA00022694"/>
    </source>
</evidence>
<evidence type="ECO:0000313" key="16">
    <source>
        <dbReference type="EMBL" id="KAK9856452.1"/>
    </source>
</evidence>
<dbReference type="Gene3D" id="3.20.20.70">
    <property type="entry name" value="Aldolase class I"/>
    <property type="match status" value="1"/>
</dbReference>
<evidence type="ECO:0000256" key="13">
    <source>
        <dbReference type="ARBA" id="ARBA00049467"/>
    </source>
</evidence>
<dbReference type="PANTHER" id="PTHR11082">
    <property type="entry name" value="TRNA-DIHYDROURIDINE SYNTHASE"/>
    <property type="match status" value="1"/>
</dbReference>
<organism evidence="16 17">
    <name type="scientific">Apatococcus fuscideae</name>
    <dbReference type="NCBI Taxonomy" id="2026836"/>
    <lineage>
        <taxon>Eukaryota</taxon>
        <taxon>Viridiplantae</taxon>
        <taxon>Chlorophyta</taxon>
        <taxon>core chlorophytes</taxon>
        <taxon>Trebouxiophyceae</taxon>
        <taxon>Chlorellales</taxon>
        <taxon>Chlorellaceae</taxon>
        <taxon>Apatococcus</taxon>
    </lineage>
</organism>
<feature type="compositionally biased region" description="Basic and acidic residues" evidence="14">
    <location>
        <begin position="350"/>
        <end position="376"/>
    </location>
</feature>
<keyword evidence="2" id="KW-0285">Flavoprotein</keyword>
<evidence type="ECO:0000256" key="3">
    <source>
        <dbReference type="ARBA" id="ARBA00022643"/>
    </source>
</evidence>
<sequence length="383" mass="42750">MPPVAVPAGSVERAWEFFRKIGSPKFHVAPMVDQSELAFRLLCRRHGATAAYTPMLHSRLSVDTPKYLEEHFTTCDIDRPLFAQFCANDPATLLRAAQLVQERCDAVDLNLGCPQRIARKGRYGAFLMDDLPLIERLVSALSTSLAVPVTCKIRIFPELQRTLEYARMLQAAGCSILAVHGRTRDQKRARDTRADWDAIKAVREAVDIPVLANGNVRTLADVHACMDYTGAVGVMSAEALLEDPALFAPSRLTPEGARRPTEGCELLLEYLELTATHSTPFRMIRGHAFSMLGDWLTEFTDLRDRMNDYGLDEARLKEIAEEMQQRINSLGRDHPVPKLSARQLARAEMEESKRAAVEGQQRESDALQEMETKRDVAVAAASC</sequence>
<proteinExistence type="inferred from homology"/>
<keyword evidence="4" id="KW-0819">tRNA processing</keyword>
<dbReference type="GO" id="GO:0017150">
    <property type="term" value="F:tRNA dihydrouridine synthase activity"/>
    <property type="evidence" value="ECO:0007669"/>
    <property type="project" value="InterPro"/>
</dbReference>
<comment type="catalytic activity">
    <reaction evidence="11">
        <text>5,6-dihydrouridine(16) in tRNA + NADP(+) = uridine(16) in tRNA + NADPH + H(+)</text>
        <dbReference type="Rhea" id="RHEA:53376"/>
        <dbReference type="Rhea" id="RHEA-COMP:13543"/>
        <dbReference type="Rhea" id="RHEA-COMP:13544"/>
        <dbReference type="ChEBI" id="CHEBI:15378"/>
        <dbReference type="ChEBI" id="CHEBI:57783"/>
        <dbReference type="ChEBI" id="CHEBI:58349"/>
        <dbReference type="ChEBI" id="CHEBI:65315"/>
        <dbReference type="ChEBI" id="CHEBI:74443"/>
        <dbReference type="EC" id="1.3.1.88"/>
    </reaction>
    <physiologicalReaction direction="right-to-left" evidence="11">
        <dbReference type="Rhea" id="RHEA:53378"/>
    </physiologicalReaction>
</comment>
<dbReference type="PANTHER" id="PTHR11082:SF5">
    <property type="entry name" value="TRNA-DIHYDROURIDINE(16_17) SYNTHASE [NAD(P)(+)]-LIKE"/>
    <property type="match status" value="1"/>
</dbReference>
<comment type="caution">
    <text evidence="16">The sequence shown here is derived from an EMBL/GenBank/DDBJ whole genome shotgun (WGS) entry which is preliminary data.</text>
</comment>
<evidence type="ECO:0000256" key="11">
    <source>
        <dbReference type="ARBA" id="ARBA00047652"/>
    </source>
</evidence>
<protein>
    <recommendedName>
        <fullName evidence="9">tRNA-dihydrouridine(16/17) synthase [NAD(P)(+)]</fullName>
        <ecNumber evidence="9">1.3.1.88</ecNumber>
    </recommendedName>
</protein>
<comment type="catalytic activity">
    <reaction evidence="10">
        <text>5,6-dihydrouridine(17) in tRNA + NAD(+) = uridine(17) in tRNA + NADH + H(+)</text>
        <dbReference type="Rhea" id="RHEA:53372"/>
        <dbReference type="Rhea" id="RHEA-COMP:13541"/>
        <dbReference type="Rhea" id="RHEA-COMP:13542"/>
        <dbReference type="ChEBI" id="CHEBI:15378"/>
        <dbReference type="ChEBI" id="CHEBI:57540"/>
        <dbReference type="ChEBI" id="CHEBI:57945"/>
        <dbReference type="ChEBI" id="CHEBI:65315"/>
        <dbReference type="ChEBI" id="CHEBI:74443"/>
        <dbReference type="EC" id="1.3.1.88"/>
    </reaction>
    <physiologicalReaction direction="right-to-left" evidence="10">
        <dbReference type="Rhea" id="RHEA:53374"/>
    </physiologicalReaction>
</comment>
<dbReference type="EMBL" id="JALJOV010001012">
    <property type="protein sequence ID" value="KAK9856452.1"/>
    <property type="molecule type" value="Genomic_DNA"/>
</dbReference>
<dbReference type="GO" id="GO:0050660">
    <property type="term" value="F:flavin adenine dinucleotide binding"/>
    <property type="evidence" value="ECO:0007669"/>
    <property type="project" value="InterPro"/>
</dbReference>
<evidence type="ECO:0000256" key="14">
    <source>
        <dbReference type="SAM" id="MobiDB-lite"/>
    </source>
</evidence>